<feature type="transmembrane region" description="Helical" evidence="12">
    <location>
        <begin position="431"/>
        <end position="452"/>
    </location>
</feature>
<feature type="transmembrane region" description="Helical" evidence="12">
    <location>
        <begin position="359"/>
        <end position="384"/>
    </location>
</feature>
<evidence type="ECO:0000256" key="9">
    <source>
        <dbReference type="ARBA" id="ARBA00023136"/>
    </source>
</evidence>
<dbReference type="EMBL" id="JACHIE010000002">
    <property type="protein sequence ID" value="MBB6456383.1"/>
    <property type="molecule type" value="Genomic_DNA"/>
</dbReference>
<keyword evidence="3" id="KW-0813">Transport</keyword>
<dbReference type="AlphaFoldDB" id="A0A841QDS8"/>
<feature type="transmembrane region" description="Helical" evidence="12">
    <location>
        <begin position="300"/>
        <end position="325"/>
    </location>
</feature>
<evidence type="ECO:0000256" key="8">
    <source>
        <dbReference type="ARBA" id="ARBA00023065"/>
    </source>
</evidence>
<dbReference type="CDD" id="cd11493">
    <property type="entry name" value="SLC5sbd_NIS-like_u1"/>
    <property type="match status" value="1"/>
</dbReference>
<evidence type="ECO:0000256" key="5">
    <source>
        <dbReference type="ARBA" id="ARBA00022692"/>
    </source>
</evidence>
<evidence type="ECO:0000256" key="2">
    <source>
        <dbReference type="ARBA" id="ARBA00006434"/>
    </source>
</evidence>
<evidence type="ECO:0000256" key="7">
    <source>
        <dbReference type="ARBA" id="ARBA00023053"/>
    </source>
</evidence>
<feature type="transmembrane region" description="Helical" evidence="12">
    <location>
        <begin position="490"/>
        <end position="512"/>
    </location>
</feature>
<feature type="transmembrane region" description="Helical" evidence="12">
    <location>
        <begin position="405"/>
        <end position="425"/>
    </location>
</feature>
<evidence type="ECO:0000256" key="1">
    <source>
        <dbReference type="ARBA" id="ARBA00004651"/>
    </source>
</evidence>
<comment type="similarity">
    <text evidence="2 11">Belongs to the sodium:solute symporter (SSF) (TC 2.A.21) family.</text>
</comment>
<keyword evidence="8" id="KW-0406">Ion transport</keyword>
<evidence type="ECO:0000256" key="6">
    <source>
        <dbReference type="ARBA" id="ARBA00022989"/>
    </source>
</evidence>
<dbReference type="InterPro" id="IPR001734">
    <property type="entry name" value="Na/solute_symporter"/>
</dbReference>
<gene>
    <name evidence="13" type="ORF">HNR55_000950</name>
</gene>
<evidence type="ECO:0000313" key="14">
    <source>
        <dbReference type="Proteomes" id="UP000578000"/>
    </source>
</evidence>
<keyword evidence="14" id="KW-1185">Reference proteome</keyword>
<feature type="transmembrane region" description="Helical" evidence="12">
    <location>
        <begin position="102"/>
        <end position="122"/>
    </location>
</feature>
<feature type="transmembrane region" description="Helical" evidence="12">
    <location>
        <begin position="187"/>
        <end position="209"/>
    </location>
</feature>
<comment type="subcellular location">
    <subcellularLocation>
        <location evidence="1">Cell membrane</location>
        <topology evidence="1">Multi-pass membrane protein</topology>
    </subcellularLocation>
</comment>
<keyword evidence="6 12" id="KW-1133">Transmembrane helix</keyword>
<feature type="transmembrane region" description="Helical" evidence="12">
    <location>
        <begin position="36"/>
        <end position="54"/>
    </location>
</feature>
<dbReference type="PROSITE" id="PS50283">
    <property type="entry name" value="NA_SOLUT_SYMP_3"/>
    <property type="match status" value="1"/>
</dbReference>
<dbReference type="Pfam" id="PF00474">
    <property type="entry name" value="SSF"/>
    <property type="match status" value="1"/>
</dbReference>
<reference evidence="13 14" key="1">
    <citation type="submission" date="2020-08" db="EMBL/GenBank/DDBJ databases">
        <title>Genomic Encyclopedia of Type Strains, Phase IV (KMG-IV): sequencing the most valuable type-strain genomes for metagenomic binning, comparative biology and taxonomic classification.</title>
        <authorList>
            <person name="Goeker M."/>
        </authorList>
    </citation>
    <scope>NUCLEOTIDE SEQUENCE [LARGE SCALE GENOMIC DNA]</scope>
    <source>
        <strain evidence="13 14">DSM 4491</strain>
    </source>
</reference>
<protein>
    <submittedName>
        <fullName evidence="13">Na+/proline symporter</fullName>
    </submittedName>
</protein>
<keyword evidence="4" id="KW-1003">Cell membrane</keyword>
<dbReference type="Gene3D" id="1.20.1730.10">
    <property type="entry name" value="Sodium/glucose cotransporter"/>
    <property type="match status" value="1"/>
</dbReference>
<dbReference type="GO" id="GO:0006814">
    <property type="term" value="P:sodium ion transport"/>
    <property type="evidence" value="ECO:0007669"/>
    <property type="project" value="UniProtKB-KW"/>
</dbReference>
<keyword evidence="9 12" id="KW-0472">Membrane</keyword>
<feature type="transmembrane region" description="Helical" evidence="12">
    <location>
        <begin position="464"/>
        <end position="484"/>
    </location>
</feature>
<evidence type="ECO:0000256" key="12">
    <source>
        <dbReference type="SAM" id="Phobius"/>
    </source>
</evidence>
<keyword evidence="5 12" id="KW-0812">Transmembrane</keyword>
<dbReference type="PANTHER" id="PTHR42985:SF47">
    <property type="entry name" value="INTEGRAL MEMBRANE TRANSPORT PROTEIN"/>
    <property type="match status" value="1"/>
</dbReference>
<evidence type="ECO:0000256" key="11">
    <source>
        <dbReference type="RuleBase" id="RU362091"/>
    </source>
</evidence>
<feature type="transmembrane region" description="Helical" evidence="12">
    <location>
        <begin position="75"/>
        <end position="96"/>
    </location>
</feature>
<evidence type="ECO:0000256" key="3">
    <source>
        <dbReference type="ARBA" id="ARBA00022448"/>
    </source>
</evidence>
<dbReference type="Proteomes" id="UP000578000">
    <property type="component" value="Unassembled WGS sequence"/>
</dbReference>
<evidence type="ECO:0000313" key="13">
    <source>
        <dbReference type="EMBL" id="MBB6456383.1"/>
    </source>
</evidence>
<comment type="caution">
    <text evidence="13">The sequence shown here is derived from an EMBL/GenBank/DDBJ whole genome shotgun (WGS) entry which is preliminary data.</text>
</comment>
<proteinExistence type="inferred from homology"/>
<evidence type="ECO:0000256" key="10">
    <source>
        <dbReference type="ARBA" id="ARBA00023201"/>
    </source>
</evidence>
<dbReference type="PANTHER" id="PTHR42985">
    <property type="entry name" value="SODIUM-COUPLED MONOCARBOXYLATE TRANSPORTER"/>
    <property type="match status" value="1"/>
</dbReference>
<accession>A0A841QDS8</accession>
<feature type="transmembrane region" description="Helical" evidence="12">
    <location>
        <begin position="262"/>
        <end position="280"/>
    </location>
</feature>
<dbReference type="InterPro" id="IPR051163">
    <property type="entry name" value="Sodium:Solute_Symporter_SSF"/>
</dbReference>
<dbReference type="GO" id="GO:0015293">
    <property type="term" value="F:symporter activity"/>
    <property type="evidence" value="ECO:0007669"/>
    <property type="project" value="TreeGrafter"/>
</dbReference>
<name>A0A841QDS8_9PROT</name>
<keyword evidence="7" id="KW-0915">Sodium</keyword>
<organism evidence="13 14">
    <name type="scientific">Acetobacter lovaniensis</name>
    <dbReference type="NCBI Taxonomy" id="104100"/>
    <lineage>
        <taxon>Bacteria</taxon>
        <taxon>Pseudomonadati</taxon>
        <taxon>Pseudomonadota</taxon>
        <taxon>Alphaproteobacteria</taxon>
        <taxon>Acetobacterales</taxon>
        <taxon>Acetobacteraceae</taxon>
        <taxon>Acetobacter</taxon>
    </lineage>
</organism>
<dbReference type="GO" id="GO:0005886">
    <property type="term" value="C:plasma membrane"/>
    <property type="evidence" value="ECO:0007669"/>
    <property type="project" value="UniProtKB-SubCell"/>
</dbReference>
<evidence type="ECO:0000256" key="4">
    <source>
        <dbReference type="ARBA" id="ARBA00022475"/>
    </source>
</evidence>
<dbReference type="InterPro" id="IPR038377">
    <property type="entry name" value="Na/Glc_symporter_sf"/>
</dbReference>
<feature type="transmembrane region" description="Helical" evidence="12">
    <location>
        <begin position="216"/>
        <end position="234"/>
    </location>
</feature>
<sequence length="528" mass="55674">MPALPRPRAGLPGMAFSHLGPAPRHEQDHTMSLTDLLVMLAYLAAMPVVALMLAGRQSSPTAYLEGHRDLPWWALCLSLVATETSTLTVISVPGIAYGSGMVFVGLALGYLVGRAIVAWWFLPLYQQGQMLSAYDWLGQCFGPTMQRLASATFLTTRLLAEAVRLFAGMLPLATMLAALHIHLPQPVLLGGIMLLTLFYTVCGGLRAVVWSDSIQFGLYLFGATACALLLWHGAPAGTWHSLQQAGRLHLFAHDAPLLNSPFTPLAALAGGALLSVASHGTDQLMVQRVLAARSLRDARLALMGSALGVGVLFALLSLTGVLLWARNGGLTPAQAGYASPDAIFPAYIVRDLPPGLRGLMLAGILAATMGSLSATLSAMTAASVGDFAPLCAHATRRLRCSALGFARLVSVVWACALVACAGLFAHASQSAILLGLSIAACGYGPMLGTFVAGMAMPRVQARTLAPAFALSVPCMVWAMLALHPNGHPLAFAWLIVLGMMVLFGLAGLLHIMHLSPYPLPARNRRPKS</sequence>
<keyword evidence="10" id="KW-0739">Sodium transport</keyword>